<dbReference type="Proteomes" id="UP000005438">
    <property type="component" value="Chromosome"/>
</dbReference>
<dbReference type="HOGENOM" id="CLU_3027661_0_0_10"/>
<gene>
    <name evidence="1" type="ordered locus">Niako_4867</name>
</gene>
<name>G8TRI1_NIAKG</name>
<dbReference type="STRING" id="700598.Niako_4867"/>
<dbReference type="EMBL" id="CP003178">
    <property type="protein sequence ID" value="AEW01112.1"/>
    <property type="molecule type" value="Genomic_DNA"/>
</dbReference>
<dbReference type="KEGG" id="nko:Niako_4867"/>
<sequence>MYIAANKVLECQSVFSLEEISSSTDTFFISVSNIGQFDGTLCFIFWGRKIYSLAK</sequence>
<reference evidence="1 2" key="1">
    <citation type="submission" date="2011-12" db="EMBL/GenBank/DDBJ databases">
        <title>The complete genome of Niastella koreensis GR20-10.</title>
        <authorList>
            <consortium name="US DOE Joint Genome Institute (JGI-PGF)"/>
            <person name="Lucas S."/>
            <person name="Han J."/>
            <person name="Lapidus A."/>
            <person name="Bruce D."/>
            <person name="Goodwin L."/>
            <person name="Pitluck S."/>
            <person name="Peters L."/>
            <person name="Kyrpides N."/>
            <person name="Mavromatis K."/>
            <person name="Ivanova N."/>
            <person name="Mikhailova N."/>
            <person name="Davenport K."/>
            <person name="Saunders E."/>
            <person name="Detter J.C."/>
            <person name="Tapia R."/>
            <person name="Han C."/>
            <person name="Land M."/>
            <person name="Hauser L."/>
            <person name="Markowitz V."/>
            <person name="Cheng J.-F."/>
            <person name="Hugenholtz P."/>
            <person name="Woyke T."/>
            <person name="Wu D."/>
            <person name="Tindall B."/>
            <person name="Pomrenke H."/>
            <person name="Brambilla E."/>
            <person name="Klenk H.-P."/>
            <person name="Eisen J.A."/>
        </authorList>
    </citation>
    <scope>NUCLEOTIDE SEQUENCE [LARGE SCALE GENOMIC DNA]</scope>
    <source>
        <strain evidence="2">DSM 17620 / KACC 11465 / NBRC 106392 / GR20-10</strain>
    </source>
</reference>
<evidence type="ECO:0000313" key="2">
    <source>
        <dbReference type="Proteomes" id="UP000005438"/>
    </source>
</evidence>
<accession>G8TRI1</accession>
<protein>
    <submittedName>
        <fullName evidence="1">Uncharacterized protein</fullName>
    </submittedName>
</protein>
<organism evidence="1 2">
    <name type="scientific">Niastella koreensis (strain DSM 17620 / KACC 11465 / NBRC 106392 / GR20-10)</name>
    <dbReference type="NCBI Taxonomy" id="700598"/>
    <lineage>
        <taxon>Bacteria</taxon>
        <taxon>Pseudomonadati</taxon>
        <taxon>Bacteroidota</taxon>
        <taxon>Chitinophagia</taxon>
        <taxon>Chitinophagales</taxon>
        <taxon>Chitinophagaceae</taxon>
        <taxon>Niastella</taxon>
    </lineage>
</organism>
<evidence type="ECO:0000313" key="1">
    <source>
        <dbReference type="EMBL" id="AEW01112.1"/>
    </source>
</evidence>
<proteinExistence type="predicted"/>
<dbReference type="AlphaFoldDB" id="G8TRI1"/>